<dbReference type="SUPFAM" id="SSF81524">
    <property type="entry name" value="14 kDa protein of cytochrome bc1 complex (Ubiquinol-cytochrome c reductase)"/>
    <property type="match status" value="1"/>
</dbReference>
<evidence type="ECO:0000313" key="11">
    <source>
        <dbReference type="Proteomes" id="UP000274922"/>
    </source>
</evidence>
<protein>
    <recommendedName>
        <fullName evidence="9">Complex III subunit 7</fullName>
    </recommendedName>
</protein>
<comment type="similarity">
    <text evidence="2">Belongs to the UQCRB/QCR7 family.</text>
</comment>
<reference evidence="11" key="1">
    <citation type="journal article" date="2018" name="Nat. Microbiol.">
        <title>Leveraging single-cell genomics to expand the fungal tree of life.</title>
        <authorList>
            <person name="Ahrendt S.R."/>
            <person name="Quandt C.A."/>
            <person name="Ciobanu D."/>
            <person name="Clum A."/>
            <person name="Salamov A."/>
            <person name="Andreopoulos B."/>
            <person name="Cheng J.F."/>
            <person name="Woyke T."/>
            <person name="Pelin A."/>
            <person name="Henrissat B."/>
            <person name="Reynolds N.K."/>
            <person name="Benny G.L."/>
            <person name="Smith M.E."/>
            <person name="James T.Y."/>
            <person name="Grigoriev I.V."/>
        </authorList>
    </citation>
    <scope>NUCLEOTIDE SEQUENCE [LARGE SCALE GENOMIC DNA]</scope>
    <source>
        <strain evidence="11">ATCC 52028</strain>
    </source>
</reference>
<dbReference type="AlphaFoldDB" id="A0A4P9X6E5"/>
<keyword evidence="7" id="KW-0496">Mitochondrion</keyword>
<name>A0A4P9X6E5_9FUNG</name>
<dbReference type="InterPro" id="IPR036544">
    <property type="entry name" value="QCR7_sf"/>
</dbReference>
<evidence type="ECO:0000256" key="6">
    <source>
        <dbReference type="ARBA" id="ARBA00022982"/>
    </source>
</evidence>
<keyword evidence="5" id="KW-0999">Mitochondrion inner membrane</keyword>
<accession>A0A4P9X6E5</accession>
<proteinExistence type="inferred from homology"/>
<dbReference type="Proteomes" id="UP000274922">
    <property type="component" value="Unassembled WGS sequence"/>
</dbReference>
<dbReference type="GO" id="GO:0006122">
    <property type="term" value="P:mitochondrial electron transport, ubiquinol to cytochrome c"/>
    <property type="evidence" value="ECO:0007669"/>
    <property type="project" value="InterPro"/>
</dbReference>
<organism evidence="10 11">
    <name type="scientific">Caulochytrium protostelioides</name>
    <dbReference type="NCBI Taxonomy" id="1555241"/>
    <lineage>
        <taxon>Eukaryota</taxon>
        <taxon>Fungi</taxon>
        <taxon>Fungi incertae sedis</taxon>
        <taxon>Chytridiomycota</taxon>
        <taxon>Chytridiomycota incertae sedis</taxon>
        <taxon>Chytridiomycetes</taxon>
        <taxon>Caulochytriales</taxon>
        <taxon>Caulochytriaceae</taxon>
        <taxon>Caulochytrium</taxon>
    </lineage>
</organism>
<dbReference type="GO" id="GO:0005743">
    <property type="term" value="C:mitochondrial inner membrane"/>
    <property type="evidence" value="ECO:0007669"/>
    <property type="project" value="UniProtKB-SubCell"/>
</dbReference>
<keyword evidence="8" id="KW-0472">Membrane</keyword>
<sequence>MSATAAALVRAVRGNPTLARITEFYNQHCGHRQLGLKSDDMLPDEDPIAQEALRRLSPQEVHERHFRFSRVLAIDAWHDTLPEQYWIKPHEDTPYLSSLIEQIKKEKADARNFDQLTVEQIPDYLKIRNRVTQFTV</sequence>
<gene>
    <name evidence="10" type="ORF">CXG81DRAFT_26541</name>
</gene>
<keyword evidence="11" id="KW-1185">Reference proteome</keyword>
<dbReference type="InterPro" id="IPR003197">
    <property type="entry name" value="QCR7"/>
</dbReference>
<evidence type="ECO:0000256" key="8">
    <source>
        <dbReference type="ARBA" id="ARBA00023136"/>
    </source>
</evidence>
<evidence type="ECO:0000256" key="2">
    <source>
        <dbReference type="ARBA" id="ARBA00008554"/>
    </source>
</evidence>
<evidence type="ECO:0000256" key="1">
    <source>
        <dbReference type="ARBA" id="ARBA00004443"/>
    </source>
</evidence>
<dbReference type="GO" id="GO:0045275">
    <property type="term" value="C:respiratory chain complex III"/>
    <property type="evidence" value="ECO:0007669"/>
    <property type="project" value="InterPro"/>
</dbReference>
<dbReference type="STRING" id="1555241.A0A4P9X6E5"/>
<keyword evidence="4" id="KW-0679">Respiratory chain</keyword>
<dbReference type="Gene3D" id="1.10.1090.10">
    <property type="entry name" value="Cytochrome b-c1 complex subunit 7"/>
    <property type="match status" value="1"/>
</dbReference>
<dbReference type="OrthoDB" id="425749at2759"/>
<evidence type="ECO:0000256" key="5">
    <source>
        <dbReference type="ARBA" id="ARBA00022792"/>
    </source>
</evidence>
<evidence type="ECO:0000256" key="3">
    <source>
        <dbReference type="ARBA" id="ARBA00022448"/>
    </source>
</evidence>
<evidence type="ECO:0000256" key="9">
    <source>
        <dbReference type="ARBA" id="ARBA00031684"/>
    </source>
</evidence>
<keyword evidence="6" id="KW-0249">Electron transport</keyword>
<evidence type="ECO:0000256" key="7">
    <source>
        <dbReference type="ARBA" id="ARBA00023128"/>
    </source>
</evidence>
<evidence type="ECO:0000256" key="4">
    <source>
        <dbReference type="ARBA" id="ARBA00022660"/>
    </source>
</evidence>
<dbReference type="Pfam" id="PF02271">
    <property type="entry name" value="UCR_14kD"/>
    <property type="match status" value="1"/>
</dbReference>
<dbReference type="PANTHER" id="PTHR12022">
    <property type="entry name" value="UBIQUINOL-CYTOCHROME C REDUCTASE COMPLEX 14 KD PROTEIN"/>
    <property type="match status" value="1"/>
</dbReference>
<dbReference type="EMBL" id="ML014200">
    <property type="protein sequence ID" value="RKP00757.1"/>
    <property type="molecule type" value="Genomic_DNA"/>
</dbReference>
<keyword evidence="3" id="KW-0813">Transport</keyword>
<dbReference type="PANTHER" id="PTHR12022:SF0">
    <property type="entry name" value="CYTOCHROME B-C1 COMPLEX SUBUNIT 7"/>
    <property type="match status" value="1"/>
</dbReference>
<evidence type="ECO:0000313" key="10">
    <source>
        <dbReference type="EMBL" id="RKP00757.1"/>
    </source>
</evidence>
<comment type="subcellular location">
    <subcellularLocation>
        <location evidence="1">Mitochondrion inner membrane</location>
        <topology evidence="1">Peripheral membrane protein</topology>
        <orientation evidence="1">Matrix side</orientation>
    </subcellularLocation>
</comment>